<dbReference type="Gene3D" id="3.30.413.10">
    <property type="entry name" value="Sulfite Reductase Hemoprotein, domain 1"/>
    <property type="match status" value="1"/>
</dbReference>
<feature type="domain" description="IspG C-terminal" evidence="9">
    <location>
        <begin position="286"/>
        <end position="375"/>
    </location>
</feature>
<evidence type="ECO:0000256" key="7">
    <source>
        <dbReference type="HAMAP-Rule" id="MF_00159"/>
    </source>
</evidence>
<dbReference type="EMBL" id="PDJQ01000001">
    <property type="protein sequence ID" value="PFG74641.1"/>
    <property type="molecule type" value="Genomic_DNA"/>
</dbReference>
<dbReference type="InterPro" id="IPR058578">
    <property type="entry name" value="IspG_TIM"/>
</dbReference>
<name>A0A2A9HHL7_TEPT2</name>
<feature type="binding site" evidence="7">
    <location>
        <position position="290"/>
    </location>
    <ligand>
        <name>[4Fe-4S] cluster</name>
        <dbReference type="ChEBI" id="CHEBI:49883"/>
    </ligand>
</feature>
<accession>A0A2A9HHL7</accession>
<dbReference type="InterPro" id="IPR011005">
    <property type="entry name" value="Dihydropteroate_synth-like_sf"/>
</dbReference>
<dbReference type="InterPro" id="IPR045854">
    <property type="entry name" value="NO2/SO3_Rdtase_4Fe4S_sf"/>
</dbReference>
<dbReference type="InterPro" id="IPR004588">
    <property type="entry name" value="IspG_bac-typ"/>
</dbReference>
<dbReference type="NCBIfam" id="TIGR00612">
    <property type="entry name" value="ispG_gcpE"/>
    <property type="match status" value="1"/>
</dbReference>
<dbReference type="Pfam" id="PF04551">
    <property type="entry name" value="GcpE"/>
    <property type="match status" value="1"/>
</dbReference>
<reference evidence="10 11" key="1">
    <citation type="submission" date="2017-09" db="EMBL/GenBank/DDBJ databases">
        <title>Sequencing the genomes of two abundant thermophiles in Great Basin hot springs: Thermocrinis jamiesonii and novel Chloroflexi Thermoflexus hugenholtzii.</title>
        <authorList>
            <person name="Hedlund B."/>
        </authorList>
    </citation>
    <scope>NUCLEOTIDE SEQUENCE [LARGE SCALE GENOMIC DNA]</scope>
    <source>
        <strain evidence="10 11">G233</strain>
    </source>
</reference>
<evidence type="ECO:0000256" key="6">
    <source>
        <dbReference type="ARBA" id="ARBA00023229"/>
    </source>
</evidence>
<dbReference type="GO" id="GO:0016114">
    <property type="term" value="P:terpenoid biosynthetic process"/>
    <property type="evidence" value="ECO:0007669"/>
    <property type="project" value="InterPro"/>
</dbReference>
<dbReference type="GO" id="GO:0046429">
    <property type="term" value="F:4-hydroxy-3-methylbut-2-en-1-yl diphosphate synthase activity (ferredoxin)"/>
    <property type="evidence" value="ECO:0007669"/>
    <property type="project" value="UniProtKB-UniRule"/>
</dbReference>
<comment type="catalytic activity">
    <reaction evidence="7">
        <text>(2E)-4-hydroxy-3-methylbut-2-enyl diphosphate + oxidized [flavodoxin] + H2O + 2 H(+) = 2-C-methyl-D-erythritol 2,4-cyclic diphosphate + reduced [flavodoxin]</text>
        <dbReference type="Rhea" id="RHEA:43604"/>
        <dbReference type="Rhea" id="RHEA-COMP:10622"/>
        <dbReference type="Rhea" id="RHEA-COMP:10623"/>
        <dbReference type="ChEBI" id="CHEBI:15377"/>
        <dbReference type="ChEBI" id="CHEBI:15378"/>
        <dbReference type="ChEBI" id="CHEBI:57618"/>
        <dbReference type="ChEBI" id="CHEBI:58210"/>
        <dbReference type="ChEBI" id="CHEBI:58483"/>
        <dbReference type="ChEBI" id="CHEBI:128753"/>
        <dbReference type="EC" id="1.17.7.3"/>
    </reaction>
</comment>
<evidence type="ECO:0000256" key="2">
    <source>
        <dbReference type="ARBA" id="ARBA00022723"/>
    </source>
</evidence>
<feature type="binding site" evidence="7">
    <location>
        <position position="293"/>
    </location>
    <ligand>
        <name>[4Fe-4S] cluster</name>
        <dbReference type="ChEBI" id="CHEBI:49883"/>
    </ligand>
</feature>
<comment type="pathway">
    <text evidence="7">Isoprenoid biosynthesis; isopentenyl diphosphate biosynthesis via DXP pathway; isopentenyl diphosphate from 1-deoxy-D-xylulose 5-phosphate: step 5/6.</text>
</comment>
<dbReference type="PANTHER" id="PTHR30454:SF0">
    <property type="entry name" value="4-HYDROXY-3-METHYLBUT-2-EN-1-YL DIPHOSPHATE SYNTHASE (FERREDOXIN), CHLOROPLASTIC"/>
    <property type="match status" value="1"/>
</dbReference>
<keyword evidence="5 7" id="KW-0411">Iron-sulfur</keyword>
<evidence type="ECO:0000259" key="9">
    <source>
        <dbReference type="Pfam" id="PF26540"/>
    </source>
</evidence>
<evidence type="ECO:0000256" key="4">
    <source>
        <dbReference type="ARBA" id="ARBA00023004"/>
    </source>
</evidence>
<dbReference type="Proteomes" id="UP000223071">
    <property type="component" value="Unassembled WGS sequence"/>
</dbReference>
<keyword evidence="2 7" id="KW-0479">Metal-binding</keyword>
<evidence type="ECO:0000313" key="10">
    <source>
        <dbReference type="EMBL" id="PFG74641.1"/>
    </source>
</evidence>
<dbReference type="Gene3D" id="3.20.20.20">
    <property type="entry name" value="Dihydropteroate synthase-like"/>
    <property type="match status" value="1"/>
</dbReference>
<dbReference type="HAMAP" id="MF_00159">
    <property type="entry name" value="IspG"/>
    <property type="match status" value="1"/>
</dbReference>
<comment type="similarity">
    <text evidence="7">Belongs to the IspG family.</text>
</comment>
<dbReference type="RefSeq" id="WP_098504013.1">
    <property type="nucleotide sequence ID" value="NZ_PDJQ01000001.1"/>
</dbReference>
<feature type="domain" description="IspG TIM-barrel" evidence="8">
    <location>
        <begin position="6"/>
        <end position="262"/>
    </location>
</feature>
<dbReference type="AlphaFoldDB" id="A0A2A9HHL7"/>
<dbReference type="GO" id="GO:0005506">
    <property type="term" value="F:iron ion binding"/>
    <property type="evidence" value="ECO:0007669"/>
    <property type="project" value="InterPro"/>
</dbReference>
<comment type="caution">
    <text evidence="10">The sequence shown here is derived from an EMBL/GenBank/DDBJ whole genome shotgun (WGS) entry which is preliminary data.</text>
</comment>
<dbReference type="PIRSF" id="PIRSF004640">
    <property type="entry name" value="IspG"/>
    <property type="match status" value="1"/>
</dbReference>
<evidence type="ECO:0000256" key="5">
    <source>
        <dbReference type="ARBA" id="ARBA00023014"/>
    </source>
</evidence>
<organism evidence="10 11">
    <name type="scientific">Tepidiforma thermophila (strain KCTC 52669 / CGMCC 1.13589 / G233)</name>
    <dbReference type="NCBI Taxonomy" id="2761530"/>
    <lineage>
        <taxon>Bacteria</taxon>
        <taxon>Bacillati</taxon>
        <taxon>Chloroflexota</taxon>
        <taxon>Tepidiformia</taxon>
        <taxon>Tepidiformales</taxon>
        <taxon>Tepidiformaceae</taxon>
        <taxon>Tepidiforma</taxon>
    </lineage>
</organism>
<comment type="function">
    <text evidence="7">Converts 2C-methyl-D-erythritol 2,4-cyclodiphosphate (ME-2,4cPP) into 1-hydroxy-2-methyl-2-(E)-butenyl 4-diphosphate.</text>
</comment>
<dbReference type="GO" id="GO:0051539">
    <property type="term" value="F:4 iron, 4 sulfur cluster binding"/>
    <property type="evidence" value="ECO:0007669"/>
    <property type="project" value="UniProtKB-UniRule"/>
</dbReference>
<keyword evidence="6 7" id="KW-0414">Isoprene biosynthesis</keyword>
<evidence type="ECO:0000259" key="8">
    <source>
        <dbReference type="Pfam" id="PF04551"/>
    </source>
</evidence>
<dbReference type="EC" id="1.17.7.3" evidence="7"/>
<dbReference type="InterPro" id="IPR016425">
    <property type="entry name" value="IspG_bac"/>
</dbReference>
<keyword evidence="1 7" id="KW-0004">4Fe-4S</keyword>
<proteinExistence type="inferred from homology"/>
<dbReference type="InterPro" id="IPR058579">
    <property type="entry name" value="IspG_C"/>
</dbReference>
<feature type="binding site" evidence="7">
    <location>
        <position position="327"/>
    </location>
    <ligand>
        <name>[4Fe-4S] cluster</name>
        <dbReference type="ChEBI" id="CHEBI:49883"/>
    </ligand>
</feature>
<dbReference type="Pfam" id="PF26540">
    <property type="entry name" value="GcpE_C"/>
    <property type="match status" value="1"/>
</dbReference>
<gene>
    <name evidence="7" type="primary">ispG</name>
    <name evidence="10" type="ORF">A9A59_1878</name>
</gene>
<dbReference type="PANTHER" id="PTHR30454">
    <property type="entry name" value="4-HYDROXY-3-METHYLBUT-2-EN-1-YL DIPHOSPHATE SYNTHASE"/>
    <property type="match status" value="1"/>
</dbReference>
<keyword evidence="3 7" id="KW-0560">Oxidoreductase</keyword>
<feature type="binding site" evidence="7">
    <location>
        <position position="334"/>
    </location>
    <ligand>
        <name>[4Fe-4S] cluster</name>
        <dbReference type="ChEBI" id="CHEBI:49883"/>
    </ligand>
</feature>
<keyword evidence="4 7" id="KW-0408">Iron</keyword>
<evidence type="ECO:0000313" key="11">
    <source>
        <dbReference type="Proteomes" id="UP000223071"/>
    </source>
</evidence>
<keyword evidence="11" id="KW-1185">Reference proteome</keyword>
<dbReference type="GO" id="GO:0141197">
    <property type="term" value="F:4-hydroxy-3-methylbut-2-enyl-diphosphate synthase activity (flavodoxin)"/>
    <property type="evidence" value="ECO:0007669"/>
    <property type="project" value="UniProtKB-EC"/>
</dbReference>
<evidence type="ECO:0000256" key="3">
    <source>
        <dbReference type="ARBA" id="ARBA00023002"/>
    </source>
</evidence>
<dbReference type="GO" id="GO:0019288">
    <property type="term" value="P:isopentenyl diphosphate biosynthetic process, methylerythritol 4-phosphate pathway"/>
    <property type="evidence" value="ECO:0007669"/>
    <property type="project" value="UniProtKB-UniRule"/>
</dbReference>
<evidence type="ECO:0000256" key="1">
    <source>
        <dbReference type="ARBA" id="ARBA00022485"/>
    </source>
</evidence>
<comment type="cofactor">
    <cofactor evidence="7">
        <name>[4Fe-4S] cluster</name>
        <dbReference type="ChEBI" id="CHEBI:49883"/>
    </cofactor>
    <text evidence="7">Binds 1 [4Fe-4S] cluster.</text>
</comment>
<protein>
    <recommendedName>
        <fullName evidence="7">4-hydroxy-3-methylbut-2-en-1-yl diphosphate synthase (flavodoxin)</fullName>
        <ecNumber evidence="7">1.17.7.3</ecNumber>
    </recommendedName>
    <alternativeName>
        <fullName evidence="7">1-hydroxy-2-methyl-2-(E)-butenyl 4-diphosphate synthase</fullName>
    </alternativeName>
</protein>
<dbReference type="UniPathway" id="UPA00056">
    <property type="reaction ID" value="UER00096"/>
</dbReference>
<sequence>MKRAATRPVPVGSVIIGGGNPIVVQSMCATRTTDIEATAAQVRMLHEAGAGVVRVAVDSAKDVAALVEIRARVPEANLSVDLQENYRLVTQVAPLVNKVRYNPGHLHHHEKQKSVRDKVAFIAETADRHGIALRVGVNCGSVDPEMAAKFDGADPPELDGVTAMVESALQHCAILDDLGFDRYVVSLKDSDPRKVIEANTRFAAIRPEVPLHLGVTEAGMLPDGAIKTRIAFEQLLSRGIGDTIRVSLTLPFAEKWREIEVGRQIIADVEAGRFRSVPKFLDGGLNIISCPSCSRVENEAFVDLAFKVKEMTAYAKEYDITIAVMGCRVNGPGETDDADLGLWCAPTFVNLKRGEVELGAFPYDTVLDRLKEELDRLIAEKQAAATARER</sequence>